<dbReference type="InterPro" id="IPR011010">
    <property type="entry name" value="DNA_brk_join_enz"/>
</dbReference>
<protein>
    <recommendedName>
        <fullName evidence="6">Tyr recombinase domain-containing protein</fullName>
    </recommendedName>
</protein>
<dbReference type="InterPro" id="IPR013762">
    <property type="entry name" value="Integrase-like_cat_sf"/>
</dbReference>
<dbReference type="SUPFAM" id="SSF56349">
    <property type="entry name" value="DNA breaking-rejoining enzymes"/>
    <property type="match status" value="1"/>
</dbReference>
<evidence type="ECO:0000256" key="1">
    <source>
        <dbReference type="ARBA" id="ARBA00023125"/>
    </source>
</evidence>
<dbReference type="GO" id="GO:0015074">
    <property type="term" value="P:DNA integration"/>
    <property type="evidence" value="ECO:0007669"/>
    <property type="project" value="InterPro"/>
</dbReference>
<keyword evidence="2" id="KW-0233">DNA recombination</keyword>
<name>A0A0F9RKP0_9ZZZZ</name>
<evidence type="ECO:0000259" key="3">
    <source>
        <dbReference type="PROSITE" id="PS51898"/>
    </source>
</evidence>
<dbReference type="PANTHER" id="PTHR30349:SF41">
    <property type="entry name" value="INTEGRASE_RECOMBINASE PROTEIN MJ0367-RELATED"/>
    <property type="match status" value="1"/>
</dbReference>
<dbReference type="InterPro" id="IPR002104">
    <property type="entry name" value="Integrase_catalytic"/>
</dbReference>
<evidence type="ECO:0000313" key="5">
    <source>
        <dbReference type="EMBL" id="KKN17768.1"/>
    </source>
</evidence>
<dbReference type="EMBL" id="LAZR01003491">
    <property type="protein sequence ID" value="KKN17768.1"/>
    <property type="molecule type" value="Genomic_DNA"/>
</dbReference>
<dbReference type="GO" id="GO:0006310">
    <property type="term" value="P:DNA recombination"/>
    <property type="evidence" value="ECO:0007669"/>
    <property type="project" value="UniProtKB-KW"/>
</dbReference>
<dbReference type="PROSITE" id="PS51898">
    <property type="entry name" value="TYR_RECOMBINASE"/>
    <property type="match status" value="1"/>
</dbReference>
<proteinExistence type="predicted"/>
<dbReference type="InterPro" id="IPR044068">
    <property type="entry name" value="CB"/>
</dbReference>
<feature type="domain" description="Tyr recombinase" evidence="3">
    <location>
        <begin position="165"/>
        <end position="351"/>
    </location>
</feature>
<dbReference type="CDD" id="cd00397">
    <property type="entry name" value="DNA_BRE_C"/>
    <property type="match status" value="1"/>
</dbReference>
<sequence length="356" mass="40793">MAKLNHILASVKKLPRTGKSLFSRSGLIKLGDMLYDPQDPVALYLASLSSEESQRTMYRCIRQFAIWFCGDEQAKPEDVFWSRVTYDDIQSYQINLQFRKIKGTQEHTNQQSHLSLTTQNLYMIAVRNVLKKACRIRSVAKHKRVSAKTYQEISEIKLRNGSRLAKTRALTDSEVRIYHDSFNKKPGKNINIRDKALFLIMMHTGLRVNELVTLTWPNSLVDENSCLQVIGKGNKERKIALNSIAKEALFDYIKLVRGEHQGPIWHPINRAGRINQNRALTANAIRKMLRIRGLVLSEQITPHYLRKTFGTSLLLQGVDIFTVQDLLGHASADITKVYDTRGEERKFKAVQSLVNK</sequence>
<dbReference type="InterPro" id="IPR050090">
    <property type="entry name" value="Tyrosine_recombinase_XerCD"/>
</dbReference>
<dbReference type="Gene3D" id="1.10.443.10">
    <property type="entry name" value="Intergrase catalytic core"/>
    <property type="match status" value="1"/>
</dbReference>
<dbReference type="PROSITE" id="PS51900">
    <property type="entry name" value="CB"/>
    <property type="match status" value="1"/>
</dbReference>
<evidence type="ECO:0000259" key="4">
    <source>
        <dbReference type="PROSITE" id="PS51900"/>
    </source>
</evidence>
<dbReference type="PANTHER" id="PTHR30349">
    <property type="entry name" value="PHAGE INTEGRASE-RELATED"/>
    <property type="match status" value="1"/>
</dbReference>
<organism evidence="5">
    <name type="scientific">marine sediment metagenome</name>
    <dbReference type="NCBI Taxonomy" id="412755"/>
    <lineage>
        <taxon>unclassified sequences</taxon>
        <taxon>metagenomes</taxon>
        <taxon>ecological metagenomes</taxon>
    </lineage>
</organism>
<feature type="domain" description="Core-binding (CB)" evidence="4">
    <location>
        <begin position="35"/>
        <end position="134"/>
    </location>
</feature>
<reference evidence="5" key="1">
    <citation type="journal article" date="2015" name="Nature">
        <title>Complex archaea that bridge the gap between prokaryotes and eukaryotes.</title>
        <authorList>
            <person name="Spang A."/>
            <person name="Saw J.H."/>
            <person name="Jorgensen S.L."/>
            <person name="Zaremba-Niedzwiedzka K."/>
            <person name="Martijn J."/>
            <person name="Lind A.E."/>
            <person name="van Eijk R."/>
            <person name="Schleper C."/>
            <person name="Guy L."/>
            <person name="Ettema T.J."/>
        </authorList>
    </citation>
    <scope>NUCLEOTIDE SEQUENCE</scope>
</reference>
<dbReference type="Pfam" id="PF00589">
    <property type="entry name" value="Phage_integrase"/>
    <property type="match status" value="1"/>
</dbReference>
<evidence type="ECO:0000256" key="2">
    <source>
        <dbReference type="ARBA" id="ARBA00023172"/>
    </source>
</evidence>
<keyword evidence="1" id="KW-0238">DNA-binding</keyword>
<gene>
    <name evidence="5" type="ORF">LCGC14_0962610</name>
</gene>
<comment type="caution">
    <text evidence="5">The sequence shown here is derived from an EMBL/GenBank/DDBJ whole genome shotgun (WGS) entry which is preliminary data.</text>
</comment>
<dbReference type="GO" id="GO:0003677">
    <property type="term" value="F:DNA binding"/>
    <property type="evidence" value="ECO:0007669"/>
    <property type="project" value="UniProtKB-KW"/>
</dbReference>
<accession>A0A0F9RKP0</accession>
<evidence type="ECO:0008006" key="6">
    <source>
        <dbReference type="Google" id="ProtNLM"/>
    </source>
</evidence>
<dbReference type="AlphaFoldDB" id="A0A0F9RKP0"/>